<protein>
    <submittedName>
        <fullName evidence="2">Uncharacterized protein</fullName>
    </submittedName>
</protein>
<evidence type="ECO:0000313" key="3">
    <source>
        <dbReference type="Proteomes" id="UP000008311"/>
    </source>
</evidence>
<evidence type="ECO:0000256" key="1">
    <source>
        <dbReference type="SAM" id="MobiDB-lite"/>
    </source>
</evidence>
<organism evidence="2 3">
    <name type="scientific">Ricinus communis</name>
    <name type="common">Castor bean</name>
    <dbReference type="NCBI Taxonomy" id="3988"/>
    <lineage>
        <taxon>Eukaryota</taxon>
        <taxon>Viridiplantae</taxon>
        <taxon>Streptophyta</taxon>
        <taxon>Embryophyta</taxon>
        <taxon>Tracheophyta</taxon>
        <taxon>Spermatophyta</taxon>
        <taxon>Magnoliopsida</taxon>
        <taxon>eudicotyledons</taxon>
        <taxon>Gunneridae</taxon>
        <taxon>Pentapetalae</taxon>
        <taxon>rosids</taxon>
        <taxon>fabids</taxon>
        <taxon>Malpighiales</taxon>
        <taxon>Euphorbiaceae</taxon>
        <taxon>Acalyphoideae</taxon>
        <taxon>Acalypheae</taxon>
        <taxon>Ricinus</taxon>
    </lineage>
</organism>
<feature type="compositionally biased region" description="Polar residues" evidence="1">
    <location>
        <begin position="59"/>
        <end position="69"/>
    </location>
</feature>
<accession>B9SYX6</accession>
<dbReference type="Proteomes" id="UP000008311">
    <property type="component" value="Unassembled WGS sequence"/>
</dbReference>
<feature type="region of interest" description="Disordered" evidence="1">
    <location>
        <begin position="34"/>
        <end position="109"/>
    </location>
</feature>
<dbReference type="InParanoid" id="B9SYX6"/>
<keyword evidence="3" id="KW-1185">Reference proteome</keyword>
<gene>
    <name evidence="2" type="ORF">RCOM_0546600</name>
</gene>
<name>B9SYX6_RICCO</name>
<dbReference type="AlphaFoldDB" id="B9SYX6"/>
<dbReference type="EMBL" id="EQ974261">
    <property type="protein sequence ID" value="EEF31172.1"/>
    <property type="molecule type" value="Genomic_DNA"/>
</dbReference>
<proteinExistence type="predicted"/>
<sequence length="109" mass="12736">MSCFSPKNKLSIPYNKKPWEPFISTFQKKLNRLLKPKPFNRITNPKHHHRKHYHHHHSQQCQPARSSADNNDRGHGLEDDDRDHEDTKNTESTSLQLNGVDASAQEFIV</sequence>
<evidence type="ECO:0000313" key="2">
    <source>
        <dbReference type="EMBL" id="EEF31172.1"/>
    </source>
</evidence>
<reference evidence="3" key="1">
    <citation type="journal article" date="2010" name="Nat. Biotechnol.">
        <title>Draft genome sequence of the oilseed species Ricinus communis.</title>
        <authorList>
            <person name="Chan A.P."/>
            <person name="Crabtree J."/>
            <person name="Zhao Q."/>
            <person name="Lorenzi H."/>
            <person name="Orvis J."/>
            <person name="Puiu D."/>
            <person name="Melake-Berhan A."/>
            <person name="Jones K.M."/>
            <person name="Redman J."/>
            <person name="Chen G."/>
            <person name="Cahoon E.B."/>
            <person name="Gedil M."/>
            <person name="Stanke M."/>
            <person name="Haas B.J."/>
            <person name="Wortman J.R."/>
            <person name="Fraser-Liggett C.M."/>
            <person name="Ravel J."/>
            <person name="Rabinowicz P.D."/>
        </authorList>
    </citation>
    <scope>NUCLEOTIDE SEQUENCE [LARGE SCALE GENOMIC DNA]</scope>
    <source>
        <strain evidence="3">cv. Hale</strain>
    </source>
</reference>
<feature type="compositionally biased region" description="Basic residues" evidence="1">
    <location>
        <begin position="44"/>
        <end position="58"/>
    </location>
</feature>